<name>A0ACC0Z350_9ROSI</name>
<accession>A0ACC0Z350</accession>
<proteinExistence type="predicted"/>
<gene>
    <name evidence="1" type="ORF">Pint_05687</name>
</gene>
<reference evidence="2" key="1">
    <citation type="journal article" date="2023" name="G3 (Bethesda)">
        <title>Genome assembly and association tests identify interacting loci associated with vigor, precocity, and sex in interspecific pistachio rootstocks.</title>
        <authorList>
            <person name="Palmer W."/>
            <person name="Jacygrad E."/>
            <person name="Sagayaradj S."/>
            <person name="Cavanaugh K."/>
            <person name="Han R."/>
            <person name="Bertier L."/>
            <person name="Beede B."/>
            <person name="Kafkas S."/>
            <person name="Golino D."/>
            <person name="Preece J."/>
            <person name="Michelmore R."/>
        </authorList>
    </citation>
    <scope>NUCLEOTIDE SEQUENCE [LARGE SCALE GENOMIC DNA]</scope>
</reference>
<evidence type="ECO:0000313" key="2">
    <source>
        <dbReference type="Proteomes" id="UP001163603"/>
    </source>
</evidence>
<comment type="caution">
    <text evidence="1">The sequence shown here is derived from an EMBL/GenBank/DDBJ whole genome shotgun (WGS) entry which is preliminary data.</text>
</comment>
<evidence type="ECO:0000313" key="1">
    <source>
        <dbReference type="EMBL" id="KAJ0044696.1"/>
    </source>
</evidence>
<protein>
    <submittedName>
        <fullName evidence="1">Uncharacterized protein</fullName>
    </submittedName>
</protein>
<dbReference type="Proteomes" id="UP001163603">
    <property type="component" value="Chromosome 3"/>
</dbReference>
<sequence>MASLLQLLPFICLHFLTVIASSSSSNQTPKPYIVYLGSSSKSENGDAEDTELAHLQLLSSIIPSEESERISLIHHYKHAFKGFSAMLTEEEAFALSGHDEVVSVFPNLLLKFDTTRSWDFLEAEAGERSRSTWSNYRNHQPSTDVIIGVIDSGIWPESPSFNDKGFGEIPSRWKGVCMESPDFNKSNCNSDTGSARDSEGHGTHCASTAAGAHVANASYYGLAQGKARGGSPSSRLAIYSACNAFGCLTSNVLKAFDDAIQDGVDIISVSLGFNQPYLHDPIAIGGFHAEQHGVLVVTSAGNAGPLPSTITKTAPWVFTVGASTIDRNLASTVLLGNEKSFQGSAISFSNLTRSKTYPLAFGKDIATNLSVVSQARSCSIRSVDPNKTVGKIVVCISSDSTIPWELFTRLAEGYILVDEDYKYVPSDSGLFPFVVVGNSDGSQIINYINSTKNPTATILPTVEVPRYKPAPVVAPFSSRGPGAFTENILKPDVTAPGVAILAAIVPDEESDLTGEKPADYGFMSGTSMACPHVAGAAAFIKSLHPTWTSTMIKSALITTATVYDNIGKPLKNSSGYYANPHEIGAGEISPPNALNPGFVFETTTEDYFRFLCYYGFSNKIIKLMTSTNFNCPKKSSHELISNINYPSISISKLDRHKAFRTIERTVTNVGSMNAVYTASIQAPSGLAVNVYPEKIEFAENVTRVSFKVSFNSKEADSGYNFGSITWWDGQDNYVRIVFAVNVE</sequence>
<dbReference type="EMBL" id="CM047738">
    <property type="protein sequence ID" value="KAJ0044696.1"/>
    <property type="molecule type" value="Genomic_DNA"/>
</dbReference>
<organism evidence="1 2">
    <name type="scientific">Pistacia integerrima</name>
    <dbReference type="NCBI Taxonomy" id="434235"/>
    <lineage>
        <taxon>Eukaryota</taxon>
        <taxon>Viridiplantae</taxon>
        <taxon>Streptophyta</taxon>
        <taxon>Embryophyta</taxon>
        <taxon>Tracheophyta</taxon>
        <taxon>Spermatophyta</taxon>
        <taxon>Magnoliopsida</taxon>
        <taxon>eudicotyledons</taxon>
        <taxon>Gunneridae</taxon>
        <taxon>Pentapetalae</taxon>
        <taxon>rosids</taxon>
        <taxon>malvids</taxon>
        <taxon>Sapindales</taxon>
        <taxon>Anacardiaceae</taxon>
        <taxon>Pistacia</taxon>
    </lineage>
</organism>
<keyword evidence="2" id="KW-1185">Reference proteome</keyword>